<dbReference type="EMBL" id="BMED01000006">
    <property type="protein sequence ID" value="GGC94611.1"/>
    <property type="molecule type" value="Genomic_DNA"/>
</dbReference>
<accession>A0A916V0J3</accession>
<dbReference type="Gene3D" id="3.40.190.10">
    <property type="entry name" value="Periplasmic binding protein-like II"/>
    <property type="match status" value="2"/>
</dbReference>
<dbReference type="PANTHER" id="PTHR35936">
    <property type="entry name" value="MEMBRANE-BOUND LYTIC MUREIN TRANSGLYCOSYLASE F"/>
    <property type="match status" value="1"/>
</dbReference>
<keyword evidence="3" id="KW-1185">Reference proteome</keyword>
<organism evidence="2 3">
    <name type="scientific">Undibacterium terreum</name>
    <dbReference type="NCBI Taxonomy" id="1224302"/>
    <lineage>
        <taxon>Bacteria</taxon>
        <taxon>Pseudomonadati</taxon>
        <taxon>Pseudomonadota</taxon>
        <taxon>Betaproteobacteria</taxon>
        <taxon>Burkholderiales</taxon>
        <taxon>Oxalobacteraceae</taxon>
        <taxon>Undibacterium</taxon>
    </lineage>
</organism>
<dbReference type="Proteomes" id="UP000637423">
    <property type="component" value="Unassembled WGS sequence"/>
</dbReference>
<dbReference type="RefSeq" id="WP_188568630.1">
    <property type="nucleotide sequence ID" value="NZ_BMED01000006.1"/>
</dbReference>
<dbReference type="PANTHER" id="PTHR35936:SF25">
    <property type="entry name" value="ABC TRANSPORTER SUBSTRATE-BINDING PROTEIN"/>
    <property type="match status" value="1"/>
</dbReference>
<reference evidence="2" key="2">
    <citation type="submission" date="2020-09" db="EMBL/GenBank/DDBJ databases">
        <authorList>
            <person name="Sun Q."/>
            <person name="Zhou Y."/>
        </authorList>
    </citation>
    <scope>NUCLEOTIDE SEQUENCE</scope>
    <source>
        <strain evidence="2">CGMCC 1.10998</strain>
    </source>
</reference>
<evidence type="ECO:0000256" key="1">
    <source>
        <dbReference type="SAM" id="SignalP"/>
    </source>
</evidence>
<protein>
    <submittedName>
        <fullName evidence="2">ABC transporter</fullName>
    </submittedName>
</protein>
<gene>
    <name evidence="2" type="ORF">GCM10011396_47470</name>
</gene>
<evidence type="ECO:0000313" key="2">
    <source>
        <dbReference type="EMBL" id="GGC94611.1"/>
    </source>
</evidence>
<evidence type="ECO:0000313" key="3">
    <source>
        <dbReference type="Proteomes" id="UP000637423"/>
    </source>
</evidence>
<comment type="caution">
    <text evidence="2">The sequence shown here is derived from an EMBL/GenBank/DDBJ whole genome shotgun (WGS) entry which is preliminary data.</text>
</comment>
<reference evidence="2" key="1">
    <citation type="journal article" date="2014" name="Int. J. Syst. Evol. Microbiol.">
        <title>Complete genome sequence of Corynebacterium casei LMG S-19264T (=DSM 44701T), isolated from a smear-ripened cheese.</title>
        <authorList>
            <consortium name="US DOE Joint Genome Institute (JGI-PGF)"/>
            <person name="Walter F."/>
            <person name="Albersmeier A."/>
            <person name="Kalinowski J."/>
            <person name="Ruckert C."/>
        </authorList>
    </citation>
    <scope>NUCLEOTIDE SEQUENCE</scope>
    <source>
        <strain evidence="2">CGMCC 1.10998</strain>
    </source>
</reference>
<keyword evidence="1" id="KW-0732">Signal</keyword>
<feature type="chain" id="PRO_5037571862" evidence="1">
    <location>
        <begin position="26"/>
        <end position="263"/>
    </location>
</feature>
<dbReference type="SUPFAM" id="SSF53850">
    <property type="entry name" value="Periplasmic binding protein-like II"/>
    <property type="match status" value="1"/>
</dbReference>
<feature type="signal peptide" evidence="1">
    <location>
        <begin position="1"/>
        <end position="25"/>
    </location>
</feature>
<proteinExistence type="predicted"/>
<sequence>MSKYLSILLAGVVALSLQWAGYSHAQDKTMRLASLEWGPYVSSHMPDGGLTASAAKAIASVAGYQLQIEHLPWSRAMQAGSDDPGYAGYFPAFYLPEREKQCYFSSPLGSSTNGFAHLKKTAFHWKELSDLKDIKIGTVQDYANDSYFDALVRQGDLHTDVAPTDISNIRKLLAGRVQAIVIDKAVLRSLLINEPSLQQEKEQILFDEHELTNFSLHICFQRNAKGKAMQQAFNTAVAKVKLKQMENDYYQSLAAAPRHQRLK</sequence>
<dbReference type="AlphaFoldDB" id="A0A916V0J3"/>
<name>A0A916V0J3_9BURK</name>